<keyword evidence="2" id="KW-1185">Reference proteome</keyword>
<evidence type="ECO:0000313" key="1">
    <source>
        <dbReference type="EMBL" id="QXP45000.1"/>
    </source>
</evidence>
<gene>
    <name evidence="1" type="ORF">FM038_25395</name>
</gene>
<reference evidence="1" key="1">
    <citation type="submission" date="2021-07" db="EMBL/GenBank/DDBJ databases">
        <title>Shewanella sp. YLB-07 whole genome sequence.</title>
        <authorList>
            <person name="Yu L."/>
        </authorList>
    </citation>
    <scope>NUCLEOTIDE SEQUENCE</scope>
    <source>
        <strain evidence="1">YLB-08</strain>
    </source>
</reference>
<sequence>MAKVVGNFIASGYDLSQGLNCHHTRAAGTGPLFKVEVQYGNLNVGDEIFRSV</sequence>
<dbReference type="RefSeq" id="WP_185965672.1">
    <property type="nucleotide sequence ID" value="NZ_CP045503.2"/>
</dbReference>
<organism evidence="1 2">
    <name type="scientific">Shewanella eurypsychrophilus</name>
    <dbReference type="NCBI Taxonomy" id="2593656"/>
    <lineage>
        <taxon>Bacteria</taxon>
        <taxon>Pseudomonadati</taxon>
        <taxon>Pseudomonadota</taxon>
        <taxon>Gammaproteobacteria</taxon>
        <taxon>Alteromonadales</taxon>
        <taxon>Shewanellaceae</taxon>
        <taxon>Shewanella</taxon>
    </lineage>
</organism>
<dbReference type="EMBL" id="CP045503">
    <property type="protein sequence ID" value="QXP45000.1"/>
    <property type="molecule type" value="Genomic_DNA"/>
</dbReference>
<evidence type="ECO:0000313" key="2">
    <source>
        <dbReference type="Proteomes" id="UP000316416"/>
    </source>
</evidence>
<accession>A0ABX8S978</accession>
<proteinExistence type="predicted"/>
<protein>
    <submittedName>
        <fullName evidence="1">Uncharacterized protein</fullName>
    </submittedName>
</protein>
<name>A0ABX8S978_9GAMM</name>
<dbReference type="Proteomes" id="UP000316416">
    <property type="component" value="Chromosome"/>
</dbReference>